<dbReference type="EMBL" id="BGPR01003435">
    <property type="protein sequence ID" value="GBM88106.1"/>
    <property type="molecule type" value="Genomic_DNA"/>
</dbReference>
<name>A0A4Y2JG53_ARAVE</name>
<dbReference type="Proteomes" id="UP000499080">
    <property type="component" value="Unassembled WGS sequence"/>
</dbReference>
<sequence>MFVVFDVDLYKNRYEGYLVCRHGNTQHTIVHVRSNVFQLSSSFRVHSFDNEPNLLLQNATAVFVIVHPQAWLLIFLQVQRCASEWYLVCFSLVRMPALPQSYWKAVSSILLYGECDDPNSFFCEALFRFSLEQKEGIRL</sequence>
<dbReference type="AlphaFoldDB" id="A0A4Y2JG53"/>
<evidence type="ECO:0000313" key="2">
    <source>
        <dbReference type="Proteomes" id="UP000499080"/>
    </source>
</evidence>
<keyword evidence="2" id="KW-1185">Reference proteome</keyword>
<comment type="caution">
    <text evidence="1">The sequence shown here is derived from an EMBL/GenBank/DDBJ whole genome shotgun (WGS) entry which is preliminary data.</text>
</comment>
<organism evidence="1 2">
    <name type="scientific">Araneus ventricosus</name>
    <name type="common">Orbweaver spider</name>
    <name type="synonym">Epeira ventricosa</name>
    <dbReference type="NCBI Taxonomy" id="182803"/>
    <lineage>
        <taxon>Eukaryota</taxon>
        <taxon>Metazoa</taxon>
        <taxon>Ecdysozoa</taxon>
        <taxon>Arthropoda</taxon>
        <taxon>Chelicerata</taxon>
        <taxon>Arachnida</taxon>
        <taxon>Araneae</taxon>
        <taxon>Araneomorphae</taxon>
        <taxon>Entelegynae</taxon>
        <taxon>Araneoidea</taxon>
        <taxon>Araneidae</taxon>
        <taxon>Araneus</taxon>
    </lineage>
</organism>
<reference evidence="1 2" key="1">
    <citation type="journal article" date="2019" name="Sci. Rep.">
        <title>Orb-weaving spider Araneus ventricosus genome elucidates the spidroin gene catalogue.</title>
        <authorList>
            <person name="Kono N."/>
            <person name="Nakamura H."/>
            <person name="Ohtoshi R."/>
            <person name="Moran D.A.P."/>
            <person name="Shinohara A."/>
            <person name="Yoshida Y."/>
            <person name="Fujiwara M."/>
            <person name="Mori M."/>
            <person name="Tomita M."/>
            <person name="Arakawa K."/>
        </authorList>
    </citation>
    <scope>NUCLEOTIDE SEQUENCE [LARGE SCALE GENOMIC DNA]</scope>
</reference>
<accession>A0A4Y2JG53</accession>
<protein>
    <submittedName>
        <fullName evidence="1">Uncharacterized protein</fullName>
    </submittedName>
</protein>
<proteinExistence type="predicted"/>
<gene>
    <name evidence="1" type="ORF">AVEN_131482_1</name>
</gene>
<evidence type="ECO:0000313" key="1">
    <source>
        <dbReference type="EMBL" id="GBM88106.1"/>
    </source>
</evidence>